<dbReference type="GO" id="GO:0005730">
    <property type="term" value="C:nucleolus"/>
    <property type="evidence" value="ECO:0007669"/>
    <property type="project" value="UniProtKB-SubCell"/>
</dbReference>
<dbReference type="Pfam" id="PF17875">
    <property type="entry name" value="RPA43_OB"/>
    <property type="match status" value="1"/>
</dbReference>
<dbReference type="PROSITE" id="PS51199">
    <property type="entry name" value="SF4_HELICASE"/>
    <property type="match status" value="1"/>
</dbReference>
<organism evidence="12 13">
    <name type="scientific">Pocillopora damicornis</name>
    <name type="common">Cauliflower coral</name>
    <name type="synonym">Millepora damicornis</name>
    <dbReference type="NCBI Taxonomy" id="46731"/>
    <lineage>
        <taxon>Eukaryota</taxon>
        <taxon>Metazoa</taxon>
        <taxon>Cnidaria</taxon>
        <taxon>Anthozoa</taxon>
        <taxon>Hexacorallia</taxon>
        <taxon>Scleractinia</taxon>
        <taxon>Astrocoeniina</taxon>
        <taxon>Pocilloporidae</taxon>
        <taxon>Pocillopora</taxon>
    </lineage>
</organism>
<reference evidence="12 13" key="1">
    <citation type="journal article" date="2018" name="Sci. Rep.">
        <title>Comparative analysis of the Pocillopora damicornis genome highlights role of immune system in coral evolution.</title>
        <authorList>
            <person name="Cunning R."/>
            <person name="Bay R.A."/>
            <person name="Gillette P."/>
            <person name="Baker A.C."/>
            <person name="Traylor-Knowles N."/>
        </authorList>
    </citation>
    <scope>NUCLEOTIDE SEQUENCE [LARGE SCALE GENOMIC DNA]</scope>
    <source>
        <strain evidence="12">RSMAS</strain>
        <tissue evidence="12">Whole animal</tissue>
    </source>
</reference>
<dbReference type="InterPro" id="IPR041178">
    <property type="entry name" value="RPA43_OB"/>
</dbReference>
<dbReference type="Gene3D" id="3.40.1360.10">
    <property type="match status" value="1"/>
</dbReference>
<protein>
    <recommendedName>
        <fullName evidence="7">DNA-directed RNA polymerase I subunit RPA43</fullName>
    </recommendedName>
    <alternativeName>
        <fullName evidence="9">DNA-directed RNA polymerase I subunit F</fullName>
    </alternativeName>
    <alternativeName>
        <fullName evidence="8">Twist neighbor protein</fullName>
    </alternativeName>
</protein>
<dbReference type="GO" id="GO:0003697">
    <property type="term" value="F:single-stranded DNA binding"/>
    <property type="evidence" value="ECO:0007669"/>
    <property type="project" value="InterPro"/>
</dbReference>
<dbReference type="InterPro" id="IPR027032">
    <property type="entry name" value="Twinkle-like"/>
</dbReference>
<dbReference type="InterPro" id="IPR036898">
    <property type="entry name" value="RNA_pol_Rpb7-like_N_sf"/>
</dbReference>
<evidence type="ECO:0000256" key="9">
    <source>
        <dbReference type="ARBA" id="ARBA00083123"/>
    </source>
</evidence>
<dbReference type="Pfam" id="PF13481">
    <property type="entry name" value="AAA_25"/>
    <property type="match status" value="1"/>
</dbReference>
<feature type="compositionally biased region" description="Polar residues" evidence="10">
    <location>
        <begin position="788"/>
        <end position="799"/>
    </location>
</feature>
<evidence type="ECO:0000256" key="4">
    <source>
        <dbReference type="ARBA" id="ARBA00022553"/>
    </source>
</evidence>
<comment type="subcellular location">
    <subcellularLocation>
        <location evidence="1">Nucleus</location>
        <location evidence="1">Nucleolus</location>
    </subcellularLocation>
</comment>
<evidence type="ECO:0000256" key="2">
    <source>
        <dbReference type="ARBA" id="ARBA00005930"/>
    </source>
</evidence>
<feature type="compositionally biased region" description="Basic and acidic residues" evidence="10">
    <location>
        <begin position="188"/>
        <end position="212"/>
    </location>
</feature>
<dbReference type="GO" id="GO:0005739">
    <property type="term" value="C:mitochondrion"/>
    <property type="evidence" value="ECO:0007669"/>
    <property type="project" value="TreeGrafter"/>
</dbReference>
<feature type="domain" description="SF4 helicase" evidence="11">
    <location>
        <begin position="446"/>
        <end position="706"/>
    </location>
</feature>
<dbReference type="GO" id="GO:0043139">
    <property type="term" value="F:5'-3' DNA helicase activity"/>
    <property type="evidence" value="ECO:0007669"/>
    <property type="project" value="InterPro"/>
</dbReference>
<keyword evidence="13" id="KW-1185">Reference proteome</keyword>
<dbReference type="InterPro" id="IPR027417">
    <property type="entry name" value="P-loop_NTPase"/>
</dbReference>
<keyword evidence="3" id="KW-0240">DNA-directed RNA polymerase</keyword>
<keyword evidence="5" id="KW-0804">Transcription</keyword>
<dbReference type="GO" id="GO:0006264">
    <property type="term" value="P:mitochondrial DNA replication"/>
    <property type="evidence" value="ECO:0007669"/>
    <property type="project" value="TreeGrafter"/>
</dbReference>
<dbReference type="AlphaFoldDB" id="A0A3M6U7S8"/>
<dbReference type="EMBL" id="RCHS01002064">
    <property type="protein sequence ID" value="RMX49713.1"/>
    <property type="molecule type" value="Genomic_DNA"/>
</dbReference>
<comment type="similarity">
    <text evidence="2">Belongs to the eukaryotic RPA43 RNA polymerase subunit family.</text>
</comment>
<evidence type="ECO:0000313" key="13">
    <source>
        <dbReference type="Proteomes" id="UP000275408"/>
    </source>
</evidence>
<name>A0A3M6U7S8_POCDA</name>
<dbReference type="Gene3D" id="3.30.1490.120">
    <property type="entry name" value="RNA polymerase Rpb7-like, N-terminal domain"/>
    <property type="match status" value="1"/>
</dbReference>
<evidence type="ECO:0000256" key="8">
    <source>
        <dbReference type="ARBA" id="ARBA00080323"/>
    </source>
</evidence>
<dbReference type="OrthoDB" id="10250504at2759"/>
<evidence type="ECO:0000256" key="10">
    <source>
        <dbReference type="SAM" id="MobiDB-lite"/>
    </source>
</evidence>
<dbReference type="Proteomes" id="UP000275408">
    <property type="component" value="Unassembled WGS sequence"/>
</dbReference>
<dbReference type="GO" id="GO:0000428">
    <property type="term" value="C:DNA-directed RNA polymerase complex"/>
    <property type="evidence" value="ECO:0007669"/>
    <property type="project" value="UniProtKB-KW"/>
</dbReference>
<dbReference type="SUPFAM" id="SSF56731">
    <property type="entry name" value="DNA primase core"/>
    <property type="match status" value="1"/>
</dbReference>
<dbReference type="Gene3D" id="2.40.50.1060">
    <property type="match status" value="1"/>
</dbReference>
<proteinExistence type="inferred from homology"/>
<dbReference type="FunFam" id="3.30.1490.120:FF:000003">
    <property type="entry name" value="DNA-directed RNA polymerase I subunit RPA43"/>
    <property type="match status" value="1"/>
</dbReference>
<dbReference type="PANTHER" id="PTHR12873:SF0">
    <property type="entry name" value="TWINKLE MTDNA HELICASE"/>
    <property type="match status" value="1"/>
</dbReference>
<gene>
    <name evidence="12" type="ORF">pdam_00008622</name>
</gene>
<dbReference type="Gene3D" id="3.40.50.300">
    <property type="entry name" value="P-loop containing nucleotide triphosphate hydrolases"/>
    <property type="match status" value="1"/>
</dbReference>
<dbReference type="CDD" id="cd01122">
    <property type="entry name" value="Twinkle_C"/>
    <property type="match status" value="1"/>
</dbReference>
<dbReference type="SUPFAM" id="SSF52540">
    <property type="entry name" value="P-loop containing nucleoside triphosphate hydrolases"/>
    <property type="match status" value="1"/>
</dbReference>
<feature type="compositionally biased region" description="Polar residues" evidence="10">
    <location>
        <begin position="746"/>
        <end position="763"/>
    </location>
</feature>
<evidence type="ECO:0000259" key="11">
    <source>
        <dbReference type="PROSITE" id="PS51199"/>
    </source>
</evidence>
<evidence type="ECO:0000256" key="3">
    <source>
        <dbReference type="ARBA" id="ARBA00022478"/>
    </source>
</evidence>
<evidence type="ECO:0000256" key="6">
    <source>
        <dbReference type="ARBA" id="ARBA00023242"/>
    </source>
</evidence>
<feature type="region of interest" description="Disordered" evidence="10">
    <location>
        <begin position="183"/>
        <end position="213"/>
    </location>
</feature>
<evidence type="ECO:0000256" key="7">
    <source>
        <dbReference type="ARBA" id="ARBA00073455"/>
    </source>
</evidence>
<keyword evidence="6" id="KW-0539">Nucleus</keyword>
<feature type="region of interest" description="Disordered" evidence="10">
    <location>
        <begin position="788"/>
        <end position="811"/>
    </location>
</feature>
<sequence length="854" mass="96327">MASPSKHVPYEFSLKEAKRKCSETNSCFVKEQTTEHIVLHPRYLGCVRKGVQEHLKSKLMRHSDILNGVPVNYEAFKIEQRTGSILEESPYIHFDVKVNIILFKPTIGSTLVGTVNKLGVDYVGCLVHNCFNASIAKSNFKNGLLFDSLDIGSEFLFKVIGTEAVNGVLAIIGEVKEQKVNKRKRKHKDIERYEQRSSDETDQPERVTELSSERLNQNGLNLTDGNTKVKKKKNKELRRDVLEKFQVRFVEHEFKEQNGRSRKYECILFPWYDVSKETVRGVKLVRLGSDSSDSCIAIEPRQGFLGLFGWNTVDSEKKEVVLTSNEFDAIAVSQSTMYPAISLPMGTNSLPLEVLPQLEQFEKIVLWFGNDVFSRHAANQFSKKLNLKRCFLVRPNDDKFPANALDALNLGYDLTSLISAAQPISHEKITTFHQLRSEVFDQFVNAEQVAGVKWKRFPKLNNILKGLRRGEVTVFTGPTGAGKTTLLSEMSLDLCMQGVNTLWGSFEIRNVRLVKMMMCQYSGLNLERNVEQFHYWADKFEMLPMYFMCFYGAQNINTVIETMSHAAYVYDIEHVIVDNLQFMTSYLSRGDDRFSAQNHVISALRNFASTRNVHVTLVIHPRKENDDVELQTASIFGTAKASQEADNVVILQSKKGAANKYLQAQIRQDNTLGSKVTKNRFDGVLGRVPLDFVRESLSMSGFGKTFSSMNTSDRNGRLPEKLNATRVTADVNIVKFSAPRIIGAQRSAQQNGVTPKTVSSTPAKENKDVVASDEVTRNVNYISKINGESNHNETVMESDNTSDKISEEKKESVKKAVKKILSGTRLYTKAVNGPRNSTSVGKSSWRRVVTQSSE</sequence>
<evidence type="ECO:0000256" key="5">
    <source>
        <dbReference type="ARBA" id="ARBA00023163"/>
    </source>
</evidence>
<dbReference type="InterPro" id="IPR034154">
    <property type="entry name" value="TOPRIM_DnaG/twinkle"/>
</dbReference>
<keyword evidence="4" id="KW-0597">Phosphoprotein</keyword>
<dbReference type="InterPro" id="IPR007694">
    <property type="entry name" value="DNA_helicase_DnaB-like_C"/>
</dbReference>
<dbReference type="STRING" id="46731.A0A3M6U7S8"/>
<feature type="region of interest" description="Disordered" evidence="10">
    <location>
        <begin position="830"/>
        <end position="854"/>
    </location>
</feature>
<dbReference type="GO" id="GO:0005524">
    <property type="term" value="F:ATP binding"/>
    <property type="evidence" value="ECO:0007669"/>
    <property type="project" value="InterPro"/>
</dbReference>
<dbReference type="CDD" id="cd01029">
    <property type="entry name" value="TOPRIM_primases"/>
    <property type="match status" value="1"/>
</dbReference>
<evidence type="ECO:0000313" key="12">
    <source>
        <dbReference type="EMBL" id="RMX49713.1"/>
    </source>
</evidence>
<feature type="compositionally biased region" description="Basic and acidic residues" evidence="10">
    <location>
        <begin position="801"/>
        <end position="811"/>
    </location>
</feature>
<feature type="region of interest" description="Disordered" evidence="10">
    <location>
        <begin position="746"/>
        <end position="769"/>
    </location>
</feature>
<dbReference type="PANTHER" id="PTHR12873">
    <property type="entry name" value="T7-LIKE MITOCHONDRIAL DNA HELICASE"/>
    <property type="match status" value="1"/>
</dbReference>
<accession>A0A3M6U7S8</accession>
<comment type="caution">
    <text evidence="12">The sequence shown here is derived from an EMBL/GenBank/DDBJ whole genome shotgun (WGS) entry which is preliminary data.</text>
</comment>
<evidence type="ECO:0000256" key="1">
    <source>
        <dbReference type="ARBA" id="ARBA00004604"/>
    </source>
</evidence>